<evidence type="ECO:0000256" key="1">
    <source>
        <dbReference type="ARBA" id="ARBA00002670"/>
    </source>
</evidence>
<dbReference type="GO" id="GO:0005739">
    <property type="term" value="C:mitochondrion"/>
    <property type="evidence" value="ECO:0007669"/>
    <property type="project" value="UniProtKB-ARBA"/>
</dbReference>
<feature type="domain" description="Homing endonuclease LAGLIDADG" evidence="2">
    <location>
        <begin position="63"/>
        <end position="158"/>
    </location>
</feature>
<dbReference type="InterPro" id="IPR027434">
    <property type="entry name" value="Homing_endonucl"/>
</dbReference>
<dbReference type="PANTHER" id="PTHR36181">
    <property type="entry name" value="INTRON-ENCODED ENDONUCLEASE AI3-RELATED"/>
    <property type="match status" value="1"/>
</dbReference>
<evidence type="ECO:0000259" key="2">
    <source>
        <dbReference type="Pfam" id="PF00961"/>
    </source>
</evidence>
<reference evidence="3" key="1">
    <citation type="submission" date="2018-08" db="EMBL/GenBank/DDBJ databases">
        <title>Comparative mitochondrial genomics of the basidiomycete Termitomyces.</title>
        <authorList>
            <person name="Nieuwenhuis M."/>
        </authorList>
    </citation>
    <scope>NUCLEOTIDE SEQUENCE</scope>
    <source>
        <strain evidence="3">T123</strain>
    </source>
</reference>
<geneLocation type="mitochondrion" evidence="3"/>
<keyword evidence="3" id="KW-0255">Endonuclease</keyword>
<name>A0A386TYP4_9AGAR</name>
<feature type="domain" description="Homing endonuclease LAGLIDADG" evidence="2">
    <location>
        <begin position="196"/>
        <end position="313"/>
    </location>
</feature>
<evidence type="ECO:0000313" key="3">
    <source>
        <dbReference type="EMBL" id="AYE93364.1"/>
    </source>
</evidence>
<dbReference type="FunFam" id="3.10.28.10:FF:000007">
    <property type="entry name" value="Intron-encoded DNA endonuclease aI3"/>
    <property type="match status" value="1"/>
</dbReference>
<sequence>MPAINLAICWKHFLSIVLESQSAGNLIDINLLGILREYTPEIVCCNTFLTPNAKVQERWASYLTGFIEGDGSIIVPKTERSPKGKLNYPSIQIAFHLKDLPLALLIQKNLGFGSLIRKKGLNAYTLVINDQKGILNLVHLLNGNMKTPKINSLYKLIDWLNTKNSNPPIRNLGPLRGVNLNKLPLNIDYLGNSAWLSGMIESDGHFSVRTTRTPWPMKTKGQGALAGNDPKIECKFEISQRQKDHLGYSNELFLANIAKFLKVSLKNTRENTPHPQYRLRTMSLETNLILVNYLNEFPLFGSKFLDYNNWKEILNLFNPKFRYSKENIDKVLNLKKEMNDNRTIFTWNHLNNFYNLDY</sequence>
<comment type="function">
    <text evidence="1">Mitochondrial DNA endonuclease involved in intron homing.</text>
</comment>
<dbReference type="EMBL" id="MH725798">
    <property type="protein sequence ID" value="AYE93364.1"/>
    <property type="molecule type" value="Genomic_DNA"/>
</dbReference>
<protein>
    <submittedName>
        <fullName evidence="3">LAGLIDADG homing endonuclease</fullName>
    </submittedName>
</protein>
<dbReference type="AlphaFoldDB" id="A0A386TYP4"/>
<organism evidence="3">
    <name type="scientific">Termitomyces sp</name>
    <dbReference type="NCBI Taxonomy" id="1916073"/>
    <lineage>
        <taxon>Eukaryota</taxon>
        <taxon>Fungi</taxon>
        <taxon>Dikarya</taxon>
        <taxon>Basidiomycota</taxon>
        <taxon>Agaricomycotina</taxon>
        <taxon>Agaricomycetes</taxon>
        <taxon>Agaricomycetidae</taxon>
        <taxon>Agaricales</taxon>
        <taxon>Tricholomatineae</taxon>
        <taxon>Lyophyllaceae</taxon>
        <taxon>Termitomyces</taxon>
    </lineage>
</organism>
<accession>A0A386TYP4</accession>
<dbReference type="Pfam" id="PF00961">
    <property type="entry name" value="LAGLIDADG_1"/>
    <property type="match status" value="2"/>
</dbReference>
<dbReference type="InterPro" id="IPR004860">
    <property type="entry name" value="LAGLIDADG_dom"/>
</dbReference>
<gene>
    <name evidence="3" type="primary">oi1cox1</name>
    <name evidence="3" type="ORF">C0990_000019</name>
</gene>
<dbReference type="SUPFAM" id="SSF55608">
    <property type="entry name" value="Homing endonucleases"/>
    <property type="match status" value="2"/>
</dbReference>
<dbReference type="InterPro" id="IPR051289">
    <property type="entry name" value="LAGLIDADG_Endonuclease"/>
</dbReference>
<dbReference type="Gene3D" id="3.10.28.10">
    <property type="entry name" value="Homing endonucleases"/>
    <property type="match status" value="2"/>
</dbReference>
<keyword evidence="3" id="KW-0496">Mitochondrion</keyword>
<proteinExistence type="predicted"/>
<keyword evidence="3" id="KW-0378">Hydrolase</keyword>
<dbReference type="GO" id="GO:0004519">
    <property type="term" value="F:endonuclease activity"/>
    <property type="evidence" value="ECO:0007669"/>
    <property type="project" value="UniProtKB-KW"/>
</dbReference>
<dbReference type="PANTHER" id="PTHR36181:SF1">
    <property type="entry name" value="LAGLIDADG ENDONUCLEASE"/>
    <property type="match status" value="1"/>
</dbReference>
<keyword evidence="3" id="KW-0540">Nuclease</keyword>